<dbReference type="CDD" id="cd07182">
    <property type="entry name" value="RNase_HII_bacteria_HII_like"/>
    <property type="match status" value="1"/>
</dbReference>
<evidence type="ECO:0000256" key="6">
    <source>
        <dbReference type="ARBA" id="ARBA00012180"/>
    </source>
</evidence>
<dbReference type="GO" id="GO:0003723">
    <property type="term" value="F:RNA binding"/>
    <property type="evidence" value="ECO:0007669"/>
    <property type="project" value="UniProtKB-UniRule"/>
</dbReference>
<evidence type="ECO:0000256" key="4">
    <source>
        <dbReference type="ARBA" id="ARBA00004496"/>
    </source>
</evidence>
<feature type="binding site" evidence="14 15">
    <location>
        <position position="81"/>
    </location>
    <ligand>
        <name>a divalent metal cation</name>
        <dbReference type="ChEBI" id="CHEBI:60240"/>
    </ligand>
</feature>
<proteinExistence type="inferred from homology"/>
<dbReference type="InterPro" id="IPR036397">
    <property type="entry name" value="RNaseH_sf"/>
</dbReference>
<keyword evidence="9 14" id="KW-0540">Nuclease</keyword>
<evidence type="ECO:0000256" key="7">
    <source>
        <dbReference type="ARBA" id="ARBA00019179"/>
    </source>
</evidence>
<evidence type="ECO:0000256" key="11">
    <source>
        <dbReference type="ARBA" id="ARBA00022759"/>
    </source>
</evidence>
<dbReference type="AlphaFoldDB" id="A0A4Y3PKJ9"/>
<dbReference type="GO" id="GO:0004523">
    <property type="term" value="F:RNA-DNA hybrid ribonuclease activity"/>
    <property type="evidence" value="ECO:0007669"/>
    <property type="project" value="UniProtKB-UniRule"/>
</dbReference>
<sequence>MNLADMSIKEIRMAIEKLDEISNDFLQCLQADKRAGVQALAKQAEAAMARRAKLAQMWTEMTAYERALHEKGYSHVFGVDEVGRGPLAGPVVASCVCLPPDFYLPGLNDSKKVPVATREAFYEVIMRDAVAVGIGIVDAARIDAINILAATKEAMKAAIEDAGVPADVLLIDAVQLNDVACKQIPIIGGDAKSVSIAAASIVAKVTRDRMMAEYAKQYPQYGFDKNAGYGTAEHLAAIATYGPTPLHRVTFTGVKEHA</sequence>
<dbReference type="RefSeq" id="WP_122965170.1">
    <property type="nucleotide sequence ID" value="NZ_BJMH01000002.1"/>
</dbReference>
<evidence type="ECO:0000256" key="8">
    <source>
        <dbReference type="ARBA" id="ARBA00022490"/>
    </source>
</evidence>
<dbReference type="EMBL" id="BJMH01000002">
    <property type="protein sequence ID" value="GEB30981.1"/>
    <property type="molecule type" value="Genomic_DNA"/>
</dbReference>
<evidence type="ECO:0000256" key="2">
    <source>
        <dbReference type="ARBA" id="ARBA00001946"/>
    </source>
</evidence>
<gene>
    <name evidence="14 18" type="primary">rnhB</name>
    <name evidence="18" type="ORF">BPA01_05610</name>
</gene>
<organism evidence="18 19">
    <name type="scientific">Brevibacillus parabrevis</name>
    <dbReference type="NCBI Taxonomy" id="54914"/>
    <lineage>
        <taxon>Bacteria</taxon>
        <taxon>Bacillati</taxon>
        <taxon>Bacillota</taxon>
        <taxon>Bacilli</taxon>
        <taxon>Bacillales</taxon>
        <taxon>Paenibacillaceae</taxon>
        <taxon>Brevibacillus</taxon>
    </lineage>
</organism>
<feature type="binding site" evidence="14 15">
    <location>
        <position position="172"/>
    </location>
    <ligand>
        <name>a divalent metal cation</name>
        <dbReference type="ChEBI" id="CHEBI:60240"/>
    </ligand>
</feature>
<dbReference type="InterPro" id="IPR012337">
    <property type="entry name" value="RNaseH-like_sf"/>
</dbReference>
<dbReference type="HAMAP" id="MF_00052_B">
    <property type="entry name" value="RNase_HII_B"/>
    <property type="match status" value="1"/>
</dbReference>
<evidence type="ECO:0000256" key="1">
    <source>
        <dbReference type="ARBA" id="ARBA00000077"/>
    </source>
</evidence>
<dbReference type="GO" id="GO:0043137">
    <property type="term" value="P:DNA replication, removal of RNA primer"/>
    <property type="evidence" value="ECO:0007669"/>
    <property type="project" value="TreeGrafter"/>
</dbReference>
<dbReference type="NCBIfam" id="NF000594">
    <property type="entry name" value="PRK00015.1-1"/>
    <property type="match status" value="1"/>
</dbReference>
<dbReference type="GeneID" id="87612745"/>
<dbReference type="PANTHER" id="PTHR10954:SF18">
    <property type="entry name" value="RIBONUCLEASE HII"/>
    <property type="match status" value="1"/>
</dbReference>
<name>A0A4Y3PKJ9_BREPA</name>
<dbReference type="GO" id="GO:0006298">
    <property type="term" value="P:mismatch repair"/>
    <property type="evidence" value="ECO:0007669"/>
    <property type="project" value="TreeGrafter"/>
</dbReference>
<dbReference type="STRING" id="54914.AV540_08845"/>
<dbReference type="SUPFAM" id="SSF53098">
    <property type="entry name" value="Ribonuclease H-like"/>
    <property type="match status" value="1"/>
</dbReference>
<dbReference type="InterPro" id="IPR022898">
    <property type="entry name" value="RNase_HII"/>
</dbReference>
<comment type="cofactor">
    <cofactor evidence="2">
        <name>Mg(2+)</name>
        <dbReference type="ChEBI" id="CHEBI:18420"/>
    </cofactor>
</comment>
<evidence type="ECO:0000313" key="18">
    <source>
        <dbReference type="EMBL" id="GEB30981.1"/>
    </source>
</evidence>
<evidence type="ECO:0000256" key="15">
    <source>
        <dbReference type="PROSITE-ProRule" id="PRU01319"/>
    </source>
</evidence>
<reference evidence="18 19" key="1">
    <citation type="submission" date="2019-06" db="EMBL/GenBank/DDBJ databases">
        <title>Whole genome shotgun sequence of Brevibacillus parabrevis NBRC 12334.</title>
        <authorList>
            <person name="Hosoyama A."/>
            <person name="Uohara A."/>
            <person name="Ohji S."/>
            <person name="Ichikawa N."/>
        </authorList>
    </citation>
    <scope>NUCLEOTIDE SEQUENCE [LARGE SCALE GENOMIC DNA]</scope>
    <source>
        <strain evidence="18 19">NBRC 12334</strain>
    </source>
</reference>
<dbReference type="InterPro" id="IPR001352">
    <property type="entry name" value="RNase_HII/HIII"/>
</dbReference>
<comment type="subcellular location">
    <subcellularLocation>
        <location evidence="4 14">Cytoplasm</location>
    </subcellularLocation>
</comment>
<dbReference type="PROSITE" id="PS51975">
    <property type="entry name" value="RNASE_H_2"/>
    <property type="match status" value="1"/>
</dbReference>
<evidence type="ECO:0000256" key="10">
    <source>
        <dbReference type="ARBA" id="ARBA00022723"/>
    </source>
</evidence>
<protein>
    <recommendedName>
        <fullName evidence="7 14">Ribonuclease HII</fullName>
        <shortName evidence="14">RNase HII</shortName>
        <ecNumber evidence="6 14">3.1.26.4</ecNumber>
    </recommendedName>
</protein>
<dbReference type="NCBIfam" id="NF000595">
    <property type="entry name" value="PRK00015.1-3"/>
    <property type="match status" value="1"/>
</dbReference>
<keyword evidence="10 14" id="KW-0479">Metal-binding</keyword>
<evidence type="ECO:0000256" key="13">
    <source>
        <dbReference type="ARBA" id="ARBA00023211"/>
    </source>
</evidence>
<dbReference type="Gene3D" id="3.30.420.10">
    <property type="entry name" value="Ribonuclease H-like superfamily/Ribonuclease H"/>
    <property type="match status" value="1"/>
</dbReference>
<keyword evidence="8 14" id="KW-0963">Cytoplasm</keyword>
<dbReference type="GO" id="GO:0030145">
    <property type="term" value="F:manganese ion binding"/>
    <property type="evidence" value="ECO:0007669"/>
    <property type="project" value="UniProtKB-UniRule"/>
</dbReference>
<dbReference type="EC" id="3.1.26.4" evidence="6 14"/>
<dbReference type="FunFam" id="3.30.420.10:FF:000006">
    <property type="entry name" value="Ribonuclease HII"/>
    <property type="match status" value="1"/>
</dbReference>
<comment type="cofactor">
    <cofactor evidence="14 15">
        <name>Mn(2+)</name>
        <dbReference type="ChEBI" id="CHEBI:29035"/>
    </cofactor>
    <cofactor evidence="14 15">
        <name>Mg(2+)</name>
        <dbReference type="ChEBI" id="CHEBI:18420"/>
    </cofactor>
    <text evidence="14 15">Manganese or magnesium. Binds 1 divalent metal ion per monomer in the absence of substrate. May bind a second metal ion after substrate binding.</text>
</comment>
<keyword evidence="11 14" id="KW-0255">Endonuclease</keyword>
<keyword evidence="12 14" id="KW-0378">Hydrolase</keyword>
<evidence type="ECO:0000256" key="14">
    <source>
        <dbReference type="HAMAP-Rule" id="MF_00052"/>
    </source>
</evidence>
<evidence type="ECO:0000256" key="16">
    <source>
        <dbReference type="RuleBase" id="RU003515"/>
    </source>
</evidence>
<comment type="caution">
    <text evidence="18">The sequence shown here is derived from an EMBL/GenBank/DDBJ whole genome shotgun (WGS) entry which is preliminary data.</text>
</comment>
<accession>A0A4Y3PKJ9</accession>
<evidence type="ECO:0000313" key="19">
    <source>
        <dbReference type="Proteomes" id="UP000316882"/>
    </source>
</evidence>
<dbReference type="GO" id="GO:0032299">
    <property type="term" value="C:ribonuclease H2 complex"/>
    <property type="evidence" value="ECO:0007669"/>
    <property type="project" value="TreeGrafter"/>
</dbReference>
<dbReference type="PANTHER" id="PTHR10954">
    <property type="entry name" value="RIBONUCLEASE H2 SUBUNIT A"/>
    <property type="match status" value="1"/>
</dbReference>
<evidence type="ECO:0000256" key="12">
    <source>
        <dbReference type="ARBA" id="ARBA00022801"/>
    </source>
</evidence>
<evidence type="ECO:0000256" key="5">
    <source>
        <dbReference type="ARBA" id="ARBA00007383"/>
    </source>
</evidence>
<evidence type="ECO:0000259" key="17">
    <source>
        <dbReference type="PROSITE" id="PS51975"/>
    </source>
</evidence>
<comment type="function">
    <text evidence="3 14 16">Endonuclease that specifically degrades the RNA of RNA-DNA hybrids.</text>
</comment>
<feature type="binding site" evidence="14 15">
    <location>
        <position position="80"/>
    </location>
    <ligand>
        <name>a divalent metal cation</name>
        <dbReference type="ChEBI" id="CHEBI:60240"/>
    </ligand>
</feature>
<dbReference type="InterPro" id="IPR024567">
    <property type="entry name" value="RNase_HII/HIII_dom"/>
</dbReference>
<feature type="domain" description="RNase H type-2" evidence="17">
    <location>
        <begin position="74"/>
        <end position="258"/>
    </location>
</feature>
<evidence type="ECO:0000256" key="9">
    <source>
        <dbReference type="ARBA" id="ARBA00022722"/>
    </source>
</evidence>
<dbReference type="Proteomes" id="UP000316882">
    <property type="component" value="Unassembled WGS sequence"/>
</dbReference>
<evidence type="ECO:0000256" key="3">
    <source>
        <dbReference type="ARBA" id="ARBA00004065"/>
    </source>
</evidence>
<dbReference type="Pfam" id="PF01351">
    <property type="entry name" value="RNase_HII"/>
    <property type="match status" value="1"/>
</dbReference>
<dbReference type="GO" id="GO:0005737">
    <property type="term" value="C:cytoplasm"/>
    <property type="evidence" value="ECO:0007669"/>
    <property type="project" value="UniProtKB-SubCell"/>
</dbReference>
<keyword evidence="13 14" id="KW-0464">Manganese</keyword>
<keyword evidence="19" id="KW-1185">Reference proteome</keyword>
<comment type="catalytic activity">
    <reaction evidence="1 14 15 16">
        <text>Endonucleolytic cleavage to 5'-phosphomonoester.</text>
        <dbReference type="EC" id="3.1.26.4"/>
    </reaction>
</comment>
<comment type="similarity">
    <text evidence="5 14 16">Belongs to the RNase HII family.</text>
</comment>